<keyword evidence="3" id="KW-1185">Reference proteome</keyword>
<reference evidence="2 3" key="1">
    <citation type="submission" date="2015-01" db="EMBL/GenBank/DDBJ databases">
        <title>Evolution of Trichinella species and genotypes.</title>
        <authorList>
            <person name="Korhonen P.K."/>
            <person name="Edoardo P."/>
            <person name="Giuseppe L.R."/>
            <person name="Gasser R.B."/>
        </authorList>
    </citation>
    <scope>NUCLEOTIDE SEQUENCE [LARGE SCALE GENOMIC DNA]</scope>
    <source>
        <strain evidence="2">ISS1980</strain>
    </source>
</reference>
<keyword evidence="1" id="KW-0472">Membrane</keyword>
<accession>A0A0V1M1B9</accession>
<evidence type="ECO:0000313" key="2">
    <source>
        <dbReference type="EMBL" id="KRZ65636.1"/>
    </source>
</evidence>
<evidence type="ECO:0000313" key="3">
    <source>
        <dbReference type="Proteomes" id="UP000054843"/>
    </source>
</evidence>
<feature type="transmembrane region" description="Helical" evidence="1">
    <location>
        <begin position="57"/>
        <end position="74"/>
    </location>
</feature>
<gene>
    <name evidence="2" type="ORF">T10_4028</name>
</gene>
<sequence>MNDKTSSITPQDLRSPQYFERSLLAAGCSANSVYADLHGWVAQYSCKYASSPRSLEQFLQLLVFITIELIFMVLT</sequence>
<feature type="non-terminal residue" evidence="2">
    <location>
        <position position="75"/>
    </location>
</feature>
<keyword evidence="1" id="KW-1133">Transmembrane helix</keyword>
<comment type="caution">
    <text evidence="2">The sequence shown here is derived from an EMBL/GenBank/DDBJ whole genome shotgun (WGS) entry which is preliminary data.</text>
</comment>
<proteinExistence type="predicted"/>
<protein>
    <submittedName>
        <fullName evidence="2">Uncharacterized protein</fullName>
    </submittedName>
</protein>
<evidence type="ECO:0000256" key="1">
    <source>
        <dbReference type="SAM" id="Phobius"/>
    </source>
</evidence>
<organism evidence="2 3">
    <name type="scientific">Trichinella papuae</name>
    <dbReference type="NCBI Taxonomy" id="268474"/>
    <lineage>
        <taxon>Eukaryota</taxon>
        <taxon>Metazoa</taxon>
        <taxon>Ecdysozoa</taxon>
        <taxon>Nematoda</taxon>
        <taxon>Enoplea</taxon>
        <taxon>Dorylaimia</taxon>
        <taxon>Trichinellida</taxon>
        <taxon>Trichinellidae</taxon>
        <taxon>Trichinella</taxon>
    </lineage>
</organism>
<dbReference type="Proteomes" id="UP000054843">
    <property type="component" value="Unassembled WGS sequence"/>
</dbReference>
<name>A0A0V1M1B9_9BILA</name>
<dbReference type="EMBL" id="JYDO01000317">
    <property type="protein sequence ID" value="KRZ65636.1"/>
    <property type="molecule type" value="Genomic_DNA"/>
</dbReference>
<keyword evidence="1" id="KW-0812">Transmembrane</keyword>
<dbReference type="AlphaFoldDB" id="A0A0V1M1B9"/>